<dbReference type="Gene3D" id="2.130.10.130">
    <property type="entry name" value="Integrin alpha, N-terminal"/>
    <property type="match status" value="1"/>
</dbReference>
<dbReference type="AlphaFoldDB" id="A0A2A2TIT4"/>
<proteinExistence type="predicted"/>
<evidence type="ECO:0008006" key="5">
    <source>
        <dbReference type="Google" id="ProtNLM"/>
    </source>
</evidence>
<sequence length="444" mass="50180">MLTSDNRFVVSSNTDNFNHSTNSPVPLSTDIFTDEGNISLSLQGKSSTGLREEPLAQPLGANPSPNPNSLFSKSWWVNPDFNGDVKTDIFWHNNLNGDNNWWFINASLVVDANTGSTFRTDENWKYQVGDIDGDGKSDLVWRNFKTGENAIWLMQGNNQLKDDYFIPKVDFDIPNWDFKLGDTNGDGKADLIWRNYKTGQNAIWQMNREKIASSAFLDKVIDVKWDFEIADSNGDGRSDFIWYNSQTGENASWILNSDGLGLDSKNSGFLPTTKDLNWKFKIADTDGNGKTDLVWRNYKTGENAVWFLKDNGFEYDYGAFIDKVDDLNWDFSIADANGDGKTDLVWRNYKTGQNAIWKISASRVSGSNLGVGKIDGAEYLPSINETKDLNWDFNIGDYNGDGKTDLLWRNFQTGENQLWFLDDLKVQPNGVADIIPLPKGWVFL</sequence>
<keyword evidence="4" id="KW-1185">Reference proteome</keyword>
<dbReference type="InterPro" id="IPR028994">
    <property type="entry name" value="Integrin_alpha_N"/>
</dbReference>
<dbReference type="PANTHER" id="PTHR46580:SF2">
    <property type="entry name" value="MAM DOMAIN-CONTAINING PROTEIN"/>
    <property type="match status" value="1"/>
</dbReference>
<dbReference type="Proteomes" id="UP000218238">
    <property type="component" value="Unassembled WGS sequence"/>
</dbReference>
<dbReference type="InterPro" id="IPR013517">
    <property type="entry name" value="FG-GAP"/>
</dbReference>
<protein>
    <recommendedName>
        <fullName evidence="5">VCBS repeat-containing protein</fullName>
    </recommendedName>
</protein>
<organism evidence="3 4">
    <name type="scientific">Brunnivagina elsteri CCALA 953</name>
    <dbReference type="NCBI Taxonomy" id="987040"/>
    <lineage>
        <taxon>Bacteria</taxon>
        <taxon>Bacillati</taxon>
        <taxon>Cyanobacteriota</taxon>
        <taxon>Cyanophyceae</taxon>
        <taxon>Nostocales</taxon>
        <taxon>Calotrichaceae</taxon>
        <taxon>Brunnivagina</taxon>
    </lineage>
</organism>
<dbReference type="EMBL" id="NTFS01000123">
    <property type="protein sequence ID" value="PAX54089.1"/>
    <property type="molecule type" value="Genomic_DNA"/>
</dbReference>
<dbReference type="RefSeq" id="WP_095722082.1">
    <property type="nucleotide sequence ID" value="NZ_NTFS01000123.1"/>
</dbReference>
<reference evidence="3 4" key="1">
    <citation type="submission" date="2017-08" db="EMBL/GenBank/DDBJ databases">
        <title>Draft genome sequence of filamentous cyanobacterium Calothrix elsteri CCALA 953.</title>
        <authorList>
            <person name="Gagunashvili A.N."/>
            <person name="Elster J."/>
            <person name="Andresson O.S."/>
        </authorList>
    </citation>
    <scope>NUCLEOTIDE SEQUENCE [LARGE SCALE GENOMIC DNA]</scope>
    <source>
        <strain evidence="3 4">CCALA 953</strain>
    </source>
</reference>
<comment type="caution">
    <text evidence="3">The sequence shown here is derived from an EMBL/GenBank/DDBJ whole genome shotgun (WGS) entry which is preliminary data.</text>
</comment>
<evidence type="ECO:0000256" key="1">
    <source>
        <dbReference type="ARBA" id="ARBA00022729"/>
    </source>
</evidence>
<dbReference type="Pfam" id="PF13517">
    <property type="entry name" value="FG-GAP_3"/>
    <property type="match status" value="1"/>
</dbReference>
<gene>
    <name evidence="3" type="ORF">CK510_12865</name>
</gene>
<dbReference type="OrthoDB" id="466259at2"/>
<feature type="region of interest" description="Disordered" evidence="2">
    <location>
        <begin position="43"/>
        <end position="66"/>
    </location>
</feature>
<dbReference type="SUPFAM" id="SSF69318">
    <property type="entry name" value="Integrin alpha N-terminal domain"/>
    <property type="match status" value="1"/>
</dbReference>
<evidence type="ECO:0000256" key="2">
    <source>
        <dbReference type="SAM" id="MobiDB-lite"/>
    </source>
</evidence>
<keyword evidence="1" id="KW-0732">Signal</keyword>
<evidence type="ECO:0000313" key="3">
    <source>
        <dbReference type="EMBL" id="PAX54089.1"/>
    </source>
</evidence>
<dbReference type="PANTHER" id="PTHR46580">
    <property type="entry name" value="SENSOR KINASE-RELATED"/>
    <property type="match status" value="1"/>
</dbReference>
<name>A0A2A2TIT4_9CYAN</name>
<accession>A0A2A2TIT4</accession>
<evidence type="ECO:0000313" key="4">
    <source>
        <dbReference type="Proteomes" id="UP000218238"/>
    </source>
</evidence>